<feature type="region of interest" description="Disordered" evidence="1">
    <location>
        <begin position="255"/>
        <end position="277"/>
    </location>
</feature>
<evidence type="ECO:0000256" key="1">
    <source>
        <dbReference type="SAM" id="MobiDB-lite"/>
    </source>
</evidence>
<feature type="compositionally biased region" description="Low complexity" evidence="1">
    <location>
        <begin position="348"/>
        <end position="360"/>
    </location>
</feature>
<feature type="compositionally biased region" description="Basic and acidic residues" evidence="1">
    <location>
        <begin position="463"/>
        <end position="473"/>
    </location>
</feature>
<dbReference type="EMBL" id="LT795056">
    <property type="protein sequence ID" value="SJX61609.1"/>
    <property type="molecule type" value="Genomic_DNA"/>
</dbReference>
<dbReference type="GO" id="GO:0005758">
    <property type="term" value="C:mitochondrial intermembrane space"/>
    <property type="evidence" value="ECO:0007669"/>
    <property type="project" value="InterPro"/>
</dbReference>
<reference evidence="2 3" key="1">
    <citation type="submission" date="2017-02" db="EMBL/GenBank/DDBJ databases">
        <authorList>
            <person name="Peterson S.W."/>
        </authorList>
    </citation>
    <scope>NUCLEOTIDE SEQUENCE [LARGE SCALE GENOMIC DNA]</scope>
    <source>
        <strain evidence="2 3">SRS1_H2-8</strain>
    </source>
</reference>
<dbReference type="PANTHER" id="PTHR11158">
    <property type="entry name" value="MSF1/PX19 RELATED"/>
    <property type="match status" value="1"/>
</dbReference>
<accession>A0A2N8UA41</accession>
<feature type="region of interest" description="Disordered" evidence="1">
    <location>
        <begin position="133"/>
        <end position="152"/>
    </location>
</feature>
<feature type="region of interest" description="Disordered" evidence="1">
    <location>
        <begin position="453"/>
        <end position="473"/>
    </location>
</feature>
<gene>
    <name evidence="2" type="ORF">SRS1_12595</name>
</gene>
<organism evidence="2 3">
    <name type="scientific">Sporisorium reilianum f. sp. reilianum</name>
    <dbReference type="NCBI Taxonomy" id="72559"/>
    <lineage>
        <taxon>Eukaryota</taxon>
        <taxon>Fungi</taxon>
        <taxon>Dikarya</taxon>
        <taxon>Basidiomycota</taxon>
        <taxon>Ustilaginomycotina</taxon>
        <taxon>Ustilaginomycetes</taxon>
        <taxon>Ustilaginales</taxon>
        <taxon>Ustilaginaceae</taxon>
        <taxon>Sporisorium</taxon>
    </lineage>
</organism>
<proteinExistence type="predicted"/>
<dbReference type="AlphaFoldDB" id="A0A2N8UA41"/>
<evidence type="ECO:0000313" key="3">
    <source>
        <dbReference type="Proteomes" id="UP000239563"/>
    </source>
</evidence>
<protein>
    <submittedName>
        <fullName evidence="2">Uncharacterized protein</fullName>
    </submittedName>
</protein>
<evidence type="ECO:0000313" key="2">
    <source>
        <dbReference type="EMBL" id="SJX61609.1"/>
    </source>
</evidence>
<dbReference type="InterPro" id="IPR037365">
    <property type="entry name" value="Slowmo/Ups"/>
</dbReference>
<name>A0A2N8UA41_9BASI</name>
<feature type="region of interest" description="Disordered" evidence="1">
    <location>
        <begin position="330"/>
        <end position="395"/>
    </location>
</feature>
<dbReference type="Proteomes" id="UP000239563">
    <property type="component" value="Chromosome III"/>
</dbReference>
<sequence>MVKDFVHQSGYDHSWSSCVRAYFLRYPNPNASHVLSVDVIDRRIEYRPVRGGSSSSASTSSVTLDELDKQSSHRDTIPVLCTTRLILKRGNLPKWAPSGLMKNAESWVMEESEVELDLLPPRSKTMSQIDTAAEHVSAPTPPPTNLKGRTKNGRTMRSWTRNLDHVTVLAVTEGLVFKERFGFMLPDSASGPDGAMSATHQAAWRSYCKTLTTAQIESQVSFGMLRRRIEKFGLARFVAHKDTSQQGIMWTRSQLGDDNLAPSSNSGQDQGVLQRSSMPQKRFKLLESLRPPFLDGYPLGPWQKIKMWWYSGHYSQIKELRDGYLIEQDEDEDEGTASGRSSRRRSSNEGSTSGSGSDETGNAEDAASQPLRFRGAEQEGPWAELSGRKGKGAVYSDQDCNAEEGVLNRVRAKLGLPMVQPPADGERRQGLLARAIERVSIKAKSLLGFDDEEMQAKQQTQGRLERIDRDRTV</sequence>